<dbReference type="InterPro" id="IPR046700">
    <property type="entry name" value="DUF6570"/>
</dbReference>
<accession>A0A0C3FG70</accession>
<dbReference type="OrthoDB" id="3202965at2759"/>
<reference evidence="3" key="2">
    <citation type="submission" date="2015-01" db="EMBL/GenBank/DDBJ databases">
        <title>Evolutionary Origins and Diversification of the Mycorrhizal Mutualists.</title>
        <authorList>
            <consortium name="DOE Joint Genome Institute"/>
            <consortium name="Mycorrhizal Genomics Consortium"/>
            <person name="Kohler A."/>
            <person name="Kuo A."/>
            <person name="Nagy L.G."/>
            <person name="Floudas D."/>
            <person name="Copeland A."/>
            <person name="Barry K.W."/>
            <person name="Cichocki N."/>
            <person name="Veneault-Fourrey C."/>
            <person name="LaButti K."/>
            <person name="Lindquist E.A."/>
            <person name="Lipzen A."/>
            <person name="Lundell T."/>
            <person name="Morin E."/>
            <person name="Murat C."/>
            <person name="Riley R."/>
            <person name="Ohm R."/>
            <person name="Sun H."/>
            <person name="Tunlid A."/>
            <person name="Henrissat B."/>
            <person name="Grigoriev I.V."/>
            <person name="Hibbett D.S."/>
            <person name="Martin F."/>
        </authorList>
    </citation>
    <scope>NUCLEOTIDE SEQUENCE [LARGE SCALE GENOMIC DNA]</scope>
    <source>
        <strain evidence="3">F 1598</strain>
    </source>
</reference>
<feature type="domain" description="DUF6570" evidence="1">
    <location>
        <begin position="104"/>
        <end position="165"/>
    </location>
</feature>
<evidence type="ECO:0000313" key="2">
    <source>
        <dbReference type="EMBL" id="KIM78976.1"/>
    </source>
</evidence>
<sequence length="167" mass="18444">FPPPKPAADLMETIVRNWCKDALPSNFAENGCAVCGQLTPVKLLNKLAETACDLKILNREGMGITRSERFTSDDPIEEIKGPVLDGACTKICQSCESSLLSGLTPKYALANGLWLGAIPQQLQNLSFTEQLLISRVRHNKCIMRASSGMHKMKYNAIMFENPTPKIY</sequence>
<dbReference type="InParanoid" id="A0A0C3FG70"/>
<feature type="non-terminal residue" evidence="2">
    <location>
        <position position="167"/>
    </location>
</feature>
<evidence type="ECO:0000259" key="1">
    <source>
        <dbReference type="Pfam" id="PF20209"/>
    </source>
</evidence>
<dbReference type="STRING" id="765440.A0A0C3FG70"/>
<dbReference type="AlphaFoldDB" id="A0A0C3FG70"/>
<keyword evidence="3" id="KW-1185">Reference proteome</keyword>
<gene>
    <name evidence="2" type="ORF">PILCRDRAFT_47053</name>
</gene>
<protein>
    <recommendedName>
        <fullName evidence="1">DUF6570 domain-containing protein</fullName>
    </recommendedName>
</protein>
<dbReference type="Pfam" id="PF20209">
    <property type="entry name" value="DUF6570"/>
    <property type="match status" value="1"/>
</dbReference>
<dbReference type="Proteomes" id="UP000054166">
    <property type="component" value="Unassembled WGS sequence"/>
</dbReference>
<organism evidence="2 3">
    <name type="scientific">Piloderma croceum (strain F 1598)</name>
    <dbReference type="NCBI Taxonomy" id="765440"/>
    <lineage>
        <taxon>Eukaryota</taxon>
        <taxon>Fungi</taxon>
        <taxon>Dikarya</taxon>
        <taxon>Basidiomycota</taxon>
        <taxon>Agaricomycotina</taxon>
        <taxon>Agaricomycetes</taxon>
        <taxon>Agaricomycetidae</taxon>
        <taxon>Atheliales</taxon>
        <taxon>Atheliaceae</taxon>
        <taxon>Piloderma</taxon>
    </lineage>
</organism>
<reference evidence="2 3" key="1">
    <citation type="submission" date="2014-04" db="EMBL/GenBank/DDBJ databases">
        <authorList>
            <consortium name="DOE Joint Genome Institute"/>
            <person name="Kuo A."/>
            <person name="Tarkka M."/>
            <person name="Buscot F."/>
            <person name="Kohler A."/>
            <person name="Nagy L.G."/>
            <person name="Floudas D."/>
            <person name="Copeland A."/>
            <person name="Barry K.W."/>
            <person name="Cichocki N."/>
            <person name="Veneault-Fourrey C."/>
            <person name="LaButti K."/>
            <person name="Lindquist E.A."/>
            <person name="Lipzen A."/>
            <person name="Lundell T."/>
            <person name="Morin E."/>
            <person name="Murat C."/>
            <person name="Sun H."/>
            <person name="Tunlid A."/>
            <person name="Henrissat B."/>
            <person name="Grigoriev I.V."/>
            <person name="Hibbett D.S."/>
            <person name="Martin F."/>
            <person name="Nordberg H.P."/>
            <person name="Cantor M.N."/>
            <person name="Hua S.X."/>
        </authorList>
    </citation>
    <scope>NUCLEOTIDE SEQUENCE [LARGE SCALE GENOMIC DNA]</scope>
    <source>
        <strain evidence="2 3">F 1598</strain>
    </source>
</reference>
<dbReference type="EMBL" id="KN833013">
    <property type="protein sequence ID" value="KIM78976.1"/>
    <property type="molecule type" value="Genomic_DNA"/>
</dbReference>
<dbReference type="HOGENOM" id="CLU_131871_0_0_1"/>
<feature type="non-terminal residue" evidence="2">
    <location>
        <position position="1"/>
    </location>
</feature>
<proteinExistence type="predicted"/>
<evidence type="ECO:0000313" key="3">
    <source>
        <dbReference type="Proteomes" id="UP000054166"/>
    </source>
</evidence>
<name>A0A0C3FG70_PILCF</name>